<dbReference type="PANTHER" id="PTHR14389">
    <property type="entry name" value="SI:CH1073-475A24.1"/>
    <property type="match status" value="1"/>
</dbReference>
<protein>
    <recommendedName>
        <fullName evidence="3">Serine protease</fullName>
    </recommendedName>
</protein>
<reference evidence="1 2" key="1">
    <citation type="submission" date="2017-03" db="EMBL/GenBank/DDBJ databases">
        <authorList>
            <person name="Safronova V.I."/>
            <person name="Sazanova A.L."/>
            <person name="Chirak E.R."/>
        </authorList>
    </citation>
    <scope>NUCLEOTIDE SEQUENCE [LARGE SCALE GENOMIC DNA]</scope>
    <source>
        <strain evidence="1 2">Tri-43</strain>
    </source>
</reference>
<sequence>MNMDLSIRDLIKNMEWKHSDKEELIDFWKTKAIKAALPQRGIPFFRSLVDAAELNDDFRAEMANPFVGDAKVDARTLFVWAQGKGVNPENPKYTTLGSIMIPTISSFGVDDARFTAALIVKYKLIVDPEQRQRFIARFQVPVIGGDSAAKGIAVGPDFSWSGSNDELELQKLFRPDPLDWDIGFLTRAITAASGVCRIEINGAPGGTGFLISPDLVVTNYHVLGKTDAEIDATAPNVKLRFGALTNEAAQEDEGQLAELDAASPVLSRSPVEKHDFVVLRTDTSKCLGLKPVALQKAVPAQDSSISVIHHSGGQAMRLQFSPRGVSTIMVPQGKLQYASRTTGGSSGSPCFNDDFAVIAIHHAARSTLWGVAGEGILISALYEDEQVKQYLDGGQ</sequence>
<evidence type="ECO:0000313" key="1">
    <source>
        <dbReference type="EMBL" id="RXT28771.1"/>
    </source>
</evidence>
<evidence type="ECO:0000313" key="2">
    <source>
        <dbReference type="Proteomes" id="UP000290767"/>
    </source>
</evidence>
<dbReference type="InterPro" id="IPR043504">
    <property type="entry name" value="Peptidase_S1_PA_chymotrypsin"/>
</dbReference>
<organism evidence="1 2">
    <name type="scientific">Rhizobium leguminosarum</name>
    <dbReference type="NCBI Taxonomy" id="384"/>
    <lineage>
        <taxon>Bacteria</taxon>
        <taxon>Pseudomonadati</taxon>
        <taxon>Pseudomonadota</taxon>
        <taxon>Alphaproteobacteria</taxon>
        <taxon>Hyphomicrobiales</taxon>
        <taxon>Rhizobiaceae</taxon>
        <taxon>Rhizobium/Agrobacterium group</taxon>
        <taxon>Rhizobium</taxon>
    </lineage>
</organism>
<gene>
    <name evidence="1" type="ORF">B5P46_08375</name>
</gene>
<dbReference type="Proteomes" id="UP000290767">
    <property type="component" value="Unassembled WGS sequence"/>
</dbReference>
<dbReference type="AlphaFoldDB" id="A0A4Q1UBD8"/>
<dbReference type="Gene3D" id="2.40.10.10">
    <property type="entry name" value="Trypsin-like serine proteases"/>
    <property type="match status" value="2"/>
</dbReference>
<evidence type="ECO:0008006" key="3">
    <source>
        <dbReference type="Google" id="ProtNLM"/>
    </source>
</evidence>
<name>A0A4Q1UBD8_RHILE</name>
<dbReference type="PANTHER" id="PTHR14389:SF3">
    <property type="entry name" value="PROTEIN FAM111A-LIKE"/>
    <property type="match status" value="1"/>
</dbReference>
<dbReference type="InterPro" id="IPR009003">
    <property type="entry name" value="Peptidase_S1_PA"/>
</dbReference>
<dbReference type="EMBL" id="MZMU01000003">
    <property type="protein sequence ID" value="RXT28771.1"/>
    <property type="molecule type" value="Genomic_DNA"/>
</dbReference>
<dbReference type="Pfam" id="PF13365">
    <property type="entry name" value="Trypsin_2"/>
    <property type="match status" value="1"/>
</dbReference>
<proteinExistence type="predicted"/>
<dbReference type="RefSeq" id="WP_129418279.1">
    <property type="nucleotide sequence ID" value="NZ_MZMU01000003.1"/>
</dbReference>
<comment type="caution">
    <text evidence="1">The sequence shown here is derived from an EMBL/GenBank/DDBJ whole genome shotgun (WGS) entry which is preliminary data.</text>
</comment>
<dbReference type="SUPFAM" id="SSF50494">
    <property type="entry name" value="Trypsin-like serine proteases"/>
    <property type="match status" value="1"/>
</dbReference>
<accession>A0A4Q1UBD8</accession>